<dbReference type="RefSeq" id="WP_086086319.1">
    <property type="nucleotide sequence ID" value="NZ_CP021112.1"/>
</dbReference>
<organism evidence="1 2">
    <name type="scientific">Pseudorhodoplanes sinuspersici</name>
    <dbReference type="NCBI Taxonomy" id="1235591"/>
    <lineage>
        <taxon>Bacteria</taxon>
        <taxon>Pseudomonadati</taxon>
        <taxon>Pseudomonadota</taxon>
        <taxon>Alphaproteobacteria</taxon>
        <taxon>Hyphomicrobiales</taxon>
        <taxon>Pseudorhodoplanes</taxon>
    </lineage>
</organism>
<dbReference type="PANTHER" id="PTHR47377:SF1">
    <property type="entry name" value="RHODANESE-LIKE DOMAIN-CONTAINING PROTEIN 4, CHLOROPLASTIC"/>
    <property type="match status" value="1"/>
</dbReference>
<protein>
    <submittedName>
        <fullName evidence="1">Sulfurtransferase</fullName>
    </submittedName>
</protein>
<name>A0A1W6ZL00_9HYPH</name>
<gene>
    <name evidence="1" type="ORF">CAK95_02095</name>
</gene>
<dbReference type="InterPro" id="IPR044240">
    <property type="entry name" value="STR4-like"/>
</dbReference>
<dbReference type="InterPro" id="IPR001763">
    <property type="entry name" value="Rhodanese-like_dom"/>
</dbReference>
<dbReference type="Gene3D" id="3.40.250.10">
    <property type="entry name" value="Rhodanese-like domain"/>
    <property type="match status" value="1"/>
</dbReference>
<dbReference type="Proteomes" id="UP000194137">
    <property type="component" value="Chromosome"/>
</dbReference>
<dbReference type="OrthoDB" id="9815890at2"/>
<evidence type="ECO:0000313" key="2">
    <source>
        <dbReference type="Proteomes" id="UP000194137"/>
    </source>
</evidence>
<dbReference type="InterPro" id="IPR036873">
    <property type="entry name" value="Rhodanese-like_dom_sf"/>
</dbReference>
<dbReference type="Pfam" id="PF00581">
    <property type="entry name" value="Rhodanese"/>
    <property type="match status" value="1"/>
</dbReference>
<dbReference type="KEGG" id="psin:CAK95_02095"/>
<dbReference type="PROSITE" id="PS50206">
    <property type="entry name" value="RHODANESE_3"/>
    <property type="match status" value="1"/>
</dbReference>
<dbReference type="SMART" id="SM00450">
    <property type="entry name" value="RHOD"/>
    <property type="match status" value="1"/>
</dbReference>
<proteinExistence type="predicted"/>
<dbReference type="PANTHER" id="PTHR47377">
    <property type="entry name" value="RHODANESE-LIKE DOMAIN-CONTAINING PROTEIN 4, CHLOROPLASTIC"/>
    <property type="match status" value="1"/>
</dbReference>
<accession>A0A1W6ZL00</accession>
<dbReference type="AlphaFoldDB" id="A0A1W6ZL00"/>
<evidence type="ECO:0000313" key="1">
    <source>
        <dbReference type="EMBL" id="ARP98002.1"/>
    </source>
</evidence>
<keyword evidence="2" id="KW-1185">Reference proteome</keyword>
<dbReference type="EMBL" id="CP021112">
    <property type="protein sequence ID" value="ARP98002.1"/>
    <property type="molecule type" value="Genomic_DNA"/>
</dbReference>
<keyword evidence="1" id="KW-0808">Transferase</keyword>
<reference evidence="1 2" key="1">
    <citation type="submission" date="2017-05" db="EMBL/GenBank/DDBJ databases">
        <title>Full genome sequence of Pseudorhodoplanes sinuspersici.</title>
        <authorList>
            <person name="Dastgheib S.M.M."/>
            <person name="Shavandi M."/>
            <person name="Tirandaz H."/>
        </authorList>
    </citation>
    <scope>NUCLEOTIDE SEQUENCE [LARGE SCALE GENOMIC DNA]</scope>
    <source>
        <strain evidence="1 2">RIPI110</strain>
    </source>
</reference>
<dbReference type="STRING" id="1235591.CAK95_02095"/>
<sequence length="136" mass="15015">MHADELTPEQAWHALVDRPSARLVDVRTEPEWLYVGEPDIAGTSKPLLKICWHVFPTMTVNEGFIDQLRASASPDDMLLFLCRSGGRSLAAARAAAAAGYRHAYSIAGGFEGPVDERGHRSTREGWKFAGLPWKQP</sequence>
<dbReference type="SUPFAM" id="SSF52821">
    <property type="entry name" value="Rhodanese/Cell cycle control phosphatase"/>
    <property type="match status" value="1"/>
</dbReference>
<dbReference type="GO" id="GO:0016740">
    <property type="term" value="F:transferase activity"/>
    <property type="evidence" value="ECO:0007669"/>
    <property type="project" value="UniProtKB-KW"/>
</dbReference>